<name>A0A392SEV6_9FABA</name>
<keyword evidence="2" id="KW-1185">Reference proteome</keyword>
<proteinExistence type="predicted"/>
<dbReference type="Proteomes" id="UP000265520">
    <property type="component" value="Unassembled WGS sequence"/>
</dbReference>
<organism evidence="1 2">
    <name type="scientific">Trifolium medium</name>
    <dbReference type="NCBI Taxonomy" id="97028"/>
    <lineage>
        <taxon>Eukaryota</taxon>
        <taxon>Viridiplantae</taxon>
        <taxon>Streptophyta</taxon>
        <taxon>Embryophyta</taxon>
        <taxon>Tracheophyta</taxon>
        <taxon>Spermatophyta</taxon>
        <taxon>Magnoliopsida</taxon>
        <taxon>eudicotyledons</taxon>
        <taxon>Gunneridae</taxon>
        <taxon>Pentapetalae</taxon>
        <taxon>rosids</taxon>
        <taxon>fabids</taxon>
        <taxon>Fabales</taxon>
        <taxon>Fabaceae</taxon>
        <taxon>Papilionoideae</taxon>
        <taxon>50 kb inversion clade</taxon>
        <taxon>NPAAA clade</taxon>
        <taxon>Hologalegina</taxon>
        <taxon>IRL clade</taxon>
        <taxon>Trifolieae</taxon>
        <taxon>Trifolium</taxon>
    </lineage>
</organism>
<feature type="non-terminal residue" evidence="1">
    <location>
        <position position="1"/>
    </location>
</feature>
<comment type="caution">
    <text evidence="1">The sequence shown here is derived from an EMBL/GenBank/DDBJ whole genome shotgun (WGS) entry which is preliminary data.</text>
</comment>
<protein>
    <submittedName>
        <fullName evidence="1">Uncharacterized protein</fullName>
    </submittedName>
</protein>
<dbReference type="AlphaFoldDB" id="A0A392SEV6"/>
<reference evidence="1 2" key="1">
    <citation type="journal article" date="2018" name="Front. Plant Sci.">
        <title>Red Clover (Trifolium pratense) and Zigzag Clover (T. medium) - A Picture of Genomic Similarities and Differences.</title>
        <authorList>
            <person name="Dluhosova J."/>
            <person name="Istvanek J."/>
            <person name="Nedelnik J."/>
            <person name="Repkova J."/>
        </authorList>
    </citation>
    <scope>NUCLEOTIDE SEQUENCE [LARGE SCALE GENOMIC DNA]</scope>
    <source>
        <strain evidence="2">cv. 10/8</strain>
        <tissue evidence="1">Leaf</tissue>
    </source>
</reference>
<sequence>ISACRSFQLPYCVRADNAATCAVRAVMAAVKAALFVTG</sequence>
<evidence type="ECO:0000313" key="2">
    <source>
        <dbReference type="Proteomes" id="UP000265520"/>
    </source>
</evidence>
<accession>A0A392SEV6</accession>
<dbReference type="EMBL" id="LXQA010356791">
    <property type="protein sequence ID" value="MCI46386.1"/>
    <property type="molecule type" value="Genomic_DNA"/>
</dbReference>
<evidence type="ECO:0000313" key="1">
    <source>
        <dbReference type="EMBL" id="MCI46386.1"/>
    </source>
</evidence>